<dbReference type="Pfam" id="PF02357">
    <property type="entry name" value="NusG"/>
    <property type="match status" value="1"/>
</dbReference>
<evidence type="ECO:0000256" key="1">
    <source>
        <dbReference type="ARBA" id="ARBA00022814"/>
    </source>
</evidence>
<sequence length="205" mass="22812">MTTSNWYVGYLRAGATRPSRHRGPVPAEGQDETVVERALADEGFGAYLPRVRKELRHHRTKKIITRRFPLLPGYIFVTGGDREPNWMRLKACEGISGVLSLDGRPWPIADAQVDTLKQAEADLLFDDTHAARVKRGQEGRTRRETTAIRFHEGCAITLTEGPFSGLPGVVVGVTTGGLIRAIVEVFRQKTPMEIPPEWVEIKEAA</sequence>
<dbReference type="InterPro" id="IPR043425">
    <property type="entry name" value="NusG-like"/>
</dbReference>
<evidence type="ECO:0000313" key="6">
    <source>
        <dbReference type="Proteomes" id="UP001549321"/>
    </source>
</evidence>
<name>A0ABV2R2T8_9HYPH</name>
<evidence type="ECO:0000313" key="5">
    <source>
        <dbReference type="EMBL" id="MET4634990.1"/>
    </source>
</evidence>
<dbReference type="RefSeq" id="WP_354552141.1">
    <property type="nucleotide sequence ID" value="NZ_JBEPSM010000002.1"/>
</dbReference>
<proteinExistence type="predicted"/>
<evidence type="ECO:0000256" key="3">
    <source>
        <dbReference type="ARBA" id="ARBA00023163"/>
    </source>
</evidence>
<keyword evidence="6" id="KW-1185">Reference proteome</keyword>
<comment type="caution">
    <text evidence="5">The sequence shown here is derived from an EMBL/GenBank/DDBJ whole genome shotgun (WGS) entry which is preliminary data.</text>
</comment>
<dbReference type="PANTHER" id="PTHR30265">
    <property type="entry name" value="RHO-INTERACTING TRANSCRIPTION TERMINATION FACTOR NUSG"/>
    <property type="match status" value="1"/>
</dbReference>
<dbReference type="EMBL" id="JBEPSM010000002">
    <property type="protein sequence ID" value="MET4634990.1"/>
    <property type="molecule type" value="Genomic_DNA"/>
</dbReference>
<feature type="domain" description="NusG-like N-terminal" evidence="4">
    <location>
        <begin position="31"/>
        <end position="116"/>
    </location>
</feature>
<evidence type="ECO:0000259" key="4">
    <source>
        <dbReference type="Pfam" id="PF02357"/>
    </source>
</evidence>
<evidence type="ECO:0000256" key="2">
    <source>
        <dbReference type="ARBA" id="ARBA00023015"/>
    </source>
</evidence>
<gene>
    <name evidence="5" type="ORF">ABIE08_002936</name>
</gene>
<keyword evidence="3" id="KW-0804">Transcription</keyword>
<dbReference type="Gene3D" id="3.30.70.940">
    <property type="entry name" value="NusG, N-terminal domain"/>
    <property type="match status" value="1"/>
</dbReference>
<dbReference type="InterPro" id="IPR014722">
    <property type="entry name" value="Rib_uL2_dom2"/>
</dbReference>
<dbReference type="SUPFAM" id="SSF82679">
    <property type="entry name" value="N-utilization substance G protein NusG, N-terminal domain"/>
    <property type="match status" value="1"/>
</dbReference>
<keyword evidence="2" id="KW-0805">Transcription regulation</keyword>
<dbReference type="InterPro" id="IPR036735">
    <property type="entry name" value="NGN_dom_sf"/>
</dbReference>
<dbReference type="Proteomes" id="UP001549321">
    <property type="component" value="Unassembled WGS sequence"/>
</dbReference>
<organism evidence="5 6">
    <name type="scientific">Kaistia defluvii</name>
    <dbReference type="NCBI Taxonomy" id="410841"/>
    <lineage>
        <taxon>Bacteria</taxon>
        <taxon>Pseudomonadati</taxon>
        <taxon>Pseudomonadota</taxon>
        <taxon>Alphaproteobacteria</taxon>
        <taxon>Hyphomicrobiales</taxon>
        <taxon>Kaistiaceae</taxon>
        <taxon>Kaistia</taxon>
    </lineage>
</organism>
<dbReference type="Gene3D" id="2.30.30.30">
    <property type="match status" value="1"/>
</dbReference>
<dbReference type="InterPro" id="IPR006645">
    <property type="entry name" value="NGN-like_dom"/>
</dbReference>
<accession>A0ABV2R2T8</accession>
<dbReference type="PANTHER" id="PTHR30265:SF4">
    <property type="entry name" value="KOW MOTIF FAMILY PROTEIN, EXPRESSED"/>
    <property type="match status" value="1"/>
</dbReference>
<reference evidence="5 6" key="1">
    <citation type="submission" date="2024-06" db="EMBL/GenBank/DDBJ databases">
        <title>Sorghum-associated microbial communities from plants grown in Nebraska, USA.</title>
        <authorList>
            <person name="Schachtman D."/>
        </authorList>
    </citation>
    <scope>NUCLEOTIDE SEQUENCE [LARGE SCALE GENOMIC DNA]</scope>
    <source>
        <strain evidence="5 6">3207</strain>
    </source>
</reference>
<protein>
    <submittedName>
        <fullName evidence="5">Transcription antitermination factor NusG</fullName>
    </submittedName>
</protein>
<keyword evidence="1" id="KW-0889">Transcription antitermination</keyword>